<protein>
    <submittedName>
        <fullName evidence="2">Uncharacterized protein</fullName>
    </submittedName>
</protein>
<feature type="compositionally biased region" description="Low complexity" evidence="1">
    <location>
        <begin position="372"/>
        <end position="385"/>
    </location>
</feature>
<feature type="compositionally biased region" description="Low complexity" evidence="1">
    <location>
        <begin position="344"/>
        <end position="363"/>
    </location>
</feature>
<dbReference type="Proteomes" id="UP000007322">
    <property type="component" value="Chromosome 2"/>
</dbReference>
<dbReference type="OrthoDB" id="5425061at2759"/>
<dbReference type="InterPro" id="IPR018555">
    <property type="entry name" value="C630.06c-like"/>
</dbReference>
<gene>
    <name evidence="2" type="ORF">MYCTH_2300915</name>
</gene>
<feature type="compositionally biased region" description="Basic residues" evidence="1">
    <location>
        <begin position="320"/>
        <end position="335"/>
    </location>
</feature>
<dbReference type="InParanoid" id="G2Q8H8"/>
<organism evidence="2 3">
    <name type="scientific">Thermothelomyces thermophilus (strain ATCC 42464 / BCRC 31852 / DSM 1799)</name>
    <name type="common">Sporotrichum thermophile</name>
    <dbReference type="NCBI Taxonomy" id="573729"/>
    <lineage>
        <taxon>Eukaryota</taxon>
        <taxon>Fungi</taxon>
        <taxon>Dikarya</taxon>
        <taxon>Ascomycota</taxon>
        <taxon>Pezizomycotina</taxon>
        <taxon>Sordariomycetes</taxon>
        <taxon>Sordariomycetidae</taxon>
        <taxon>Sordariales</taxon>
        <taxon>Chaetomiaceae</taxon>
        <taxon>Thermothelomyces</taxon>
    </lineage>
</organism>
<dbReference type="AlphaFoldDB" id="G2Q8H8"/>
<dbReference type="KEGG" id="mtm:MYCTH_2300915"/>
<feature type="compositionally biased region" description="Acidic residues" evidence="1">
    <location>
        <begin position="110"/>
        <end position="119"/>
    </location>
</feature>
<dbReference type="GeneID" id="11512151"/>
<evidence type="ECO:0000313" key="3">
    <source>
        <dbReference type="Proteomes" id="UP000007322"/>
    </source>
</evidence>
<dbReference type="eggNOG" id="ENOG502SH2S">
    <property type="taxonomic scope" value="Eukaryota"/>
</dbReference>
<feature type="compositionally biased region" description="Basic and acidic residues" evidence="1">
    <location>
        <begin position="41"/>
        <end position="56"/>
    </location>
</feature>
<dbReference type="HOGENOM" id="CLU_051875_1_0_1"/>
<reference evidence="2 3" key="1">
    <citation type="journal article" date="2011" name="Nat. Biotechnol.">
        <title>Comparative genomic analysis of the thermophilic biomass-degrading fungi Myceliophthora thermophila and Thielavia terrestris.</title>
        <authorList>
            <person name="Berka R.M."/>
            <person name="Grigoriev I.V."/>
            <person name="Otillar R."/>
            <person name="Salamov A."/>
            <person name="Grimwood J."/>
            <person name="Reid I."/>
            <person name="Ishmael N."/>
            <person name="John T."/>
            <person name="Darmond C."/>
            <person name="Moisan M.-C."/>
            <person name="Henrissat B."/>
            <person name="Coutinho P.M."/>
            <person name="Lombard V."/>
            <person name="Natvig D.O."/>
            <person name="Lindquist E."/>
            <person name="Schmutz J."/>
            <person name="Lucas S."/>
            <person name="Harris P."/>
            <person name="Powlowski J."/>
            <person name="Bellemare A."/>
            <person name="Taylor D."/>
            <person name="Butler G."/>
            <person name="de Vries R.P."/>
            <person name="Allijn I.E."/>
            <person name="van den Brink J."/>
            <person name="Ushinsky S."/>
            <person name="Storms R."/>
            <person name="Powell A.J."/>
            <person name="Paulsen I.T."/>
            <person name="Elbourne L.D.H."/>
            <person name="Baker S.E."/>
            <person name="Magnuson J."/>
            <person name="LaBoissiere S."/>
            <person name="Clutterbuck A.J."/>
            <person name="Martinez D."/>
            <person name="Wogulis M."/>
            <person name="de Leon A.L."/>
            <person name="Rey M.W."/>
            <person name="Tsang A."/>
        </authorList>
    </citation>
    <scope>NUCLEOTIDE SEQUENCE [LARGE SCALE GENOMIC DNA]</scope>
    <source>
        <strain evidence="3">ATCC 42464 / BCRC 31852 / DSM 1799</strain>
    </source>
</reference>
<feature type="compositionally biased region" description="Basic and acidic residues" evidence="1">
    <location>
        <begin position="120"/>
        <end position="142"/>
    </location>
</feature>
<feature type="compositionally biased region" description="Basic and acidic residues" evidence="1">
    <location>
        <begin position="299"/>
        <end position="319"/>
    </location>
</feature>
<dbReference type="RefSeq" id="XP_003661472.1">
    <property type="nucleotide sequence ID" value="XM_003661424.1"/>
</dbReference>
<accession>G2Q8H8</accession>
<feature type="compositionally biased region" description="Basic residues" evidence="1">
    <location>
        <begin position="276"/>
        <end position="298"/>
    </location>
</feature>
<proteinExistence type="predicted"/>
<dbReference type="Pfam" id="PF09428">
    <property type="entry name" value="DUF2011"/>
    <property type="match status" value="1"/>
</dbReference>
<feature type="region of interest" description="Disordered" evidence="1">
    <location>
        <begin position="248"/>
        <end position="385"/>
    </location>
</feature>
<sequence>MFELPDAKRYVCRPPSLTLGSQGRAHATTAVPATDGLTNRVRREDLFDSASERHSSPELQDEEAAELRAKLNERLAGLLSISIPPPPPAAPAPAPAPEPEPGPEPAETAADADAEDSGEEPQRPQQREGGAKQGADKLEFEFRLFSTPAGAPAPATTSGTGAGASAPPPQKVVQKVVLLPDDEAEAPFDGPAIAPRPLSHYIRGELSEREREQFRRAAVTGREVLSWAAQRAWGLEVPWRVTRVTVSVGSGSAQGSRLGGGGTRGEDPGVVEVEGRRKKKKKTRPGKKRRIVLRKREKIRREKEAEAERLRMSKEEHLREKKKRLNREKKLKRRQKEREKKMAARAAGAAATATATATAATAGGDKEGRGPSASASASEGSDGED</sequence>
<evidence type="ECO:0000313" key="2">
    <source>
        <dbReference type="EMBL" id="AEO56227.1"/>
    </source>
</evidence>
<feature type="compositionally biased region" description="Low complexity" evidence="1">
    <location>
        <begin position="146"/>
        <end position="169"/>
    </location>
</feature>
<feature type="region of interest" description="Disordered" evidence="1">
    <location>
        <begin position="13"/>
        <end position="65"/>
    </location>
</feature>
<name>G2Q8H8_THET4</name>
<keyword evidence="3" id="KW-1185">Reference proteome</keyword>
<evidence type="ECO:0000256" key="1">
    <source>
        <dbReference type="SAM" id="MobiDB-lite"/>
    </source>
</evidence>
<feature type="compositionally biased region" description="Pro residues" evidence="1">
    <location>
        <begin position="83"/>
        <end position="104"/>
    </location>
</feature>
<dbReference type="OMA" id="WRVIHLK"/>
<dbReference type="VEuPathDB" id="FungiDB:MYCTH_2300915"/>
<feature type="region of interest" description="Disordered" evidence="1">
    <location>
        <begin position="78"/>
        <end position="169"/>
    </location>
</feature>
<dbReference type="EMBL" id="CP003003">
    <property type="protein sequence ID" value="AEO56227.1"/>
    <property type="molecule type" value="Genomic_DNA"/>
</dbReference>